<sequence length="109" mass="11827">MESDEGAELTMEPTERNAQGPLAGAPEPGEAPITQNERTVLRAIDAFLDTKPPYFPLPADLARVTGLSEHDATEAVRALERLDYIVVEPPKLGGTGEITRITRTGQHHL</sequence>
<protein>
    <submittedName>
        <fullName evidence="2">Uncharacterized protein</fullName>
    </submittedName>
</protein>
<dbReference type="Proteomes" id="UP001611548">
    <property type="component" value="Unassembled WGS sequence"/>
</dbReference>
<keyword evidence="3" id="KW-1185">Reference proteome</keyword>
<proteinExistence type="predicted"/>
<evidence type="ECO:0000313" key="3">
    <source>
        <dbReference type="Proteomes" id="UP001611548"/>
    </source>
</evidence>
<dbReference type="RefSeq" id="WP_398719314.1">
    <property type="nucleotide sequence ID" value="NZ_JBIRWE010000012.1"/>
</dbReference>
<feature type="compositionally biased region" description="Low complexity" evidence="1">
    <location>
        <begin position="18"/>
        <end position="32"/>
    </location>
</feature>
<reference evidence="2 3" key="1">
    <citation type="submission" date="2024-10" db="EMBL/GenBank/DDBJ databases">
        <title>The Natural Products Discovery Center: Release of the First 8490 Sequenced Strains for Exploring Actinobacteria Biosynthetic Diversity.</title>
        <authorList>
            <person name="Kalkreuter E."/>
            <person name="Kautsar S.A."/>
            <person name="Yang D."/>
            <person name="Bader C.D."/>
            <person name="Teijaro C.N."/>
            <person name="Fluegel L."/>
            <person name="Davis C.M."/>
            <person name="Simpson J.R."/>
            <person name="Lauterbach L."/>
            <person name="Steele A.D."/>
            <person name="Gui C."/>
            <person name="Meng S."/>
            <person name="Li G."/>
            <person name="Viehrig K."/>
            <person name="Ye F."/>
            <person name="Su P."/>
            <person name="Kiefer A.F."/>
            <person name="Nichols A."/>
            <person name="Cepeda A.J."/>
            <person name="Yan W."/>
            <person name="Fan B."/>
            <person name="Jiang Y."/>
            <person name="Adhikari A."/>
            <person name="Zheng C.-J."/>
            <person name="Schuster L."/>
            <person name="Cowan T.M."/>
            <person name="Smanski M.J."/>
            <person name="Chevrette M.G."/>
            <person name="De Carvalho L.P.S."/>
            <person name="Shen B."/>
        </authorList>
    </citation>
    <scope>NUCLEOTIDE SEQUENCE [LARGE SCALE GENOMIC DNA]</scope>
    <source>
        <strain evidence="2 3">NPDC020327</strain>
    </source>
</reference>
<evidence type="ECO:0000256" key="1">
    <source>
        <dbReference type="SAM" id="MobiDB-lite"/>
    </source>
</evidence>
<name>A0ABW7UW99_9ACTN</name>
<organism evidence="2 3">
    <name type="scientific">Streptomyces pathocidini</name>
    <dbReference type="NCBI Taxonomy" id="1650571"/>
    <lineage>
        <taxon>Bacteria</taxon>
        <taxon>Bacillati</taxon>
        <taxon>Actinomycetota</taxon>
        <taxon>Actinomycetes</taxon>
        <taxon>Kitasatosporales</taxon>
        <taxon>Streptomycetaceae</taxon>
        <taxon>Streptomyces</taxon>
    </lineage>
</organism>
<gene>
    <name evidence="2" type="ORF">ACH429_22580</name>
</gene>
<feature type="region of interest" description="Disordered" evidence="1">
    <location>
        <begin position="1"/>
        <end position="32"/>
    </location>
</feature>
<accession>A0ABW7UW99</accession>
<dbReference type="EMBL" id="JBIRWE010000012">
    <property type="protein sequence ID" value="MFI1966862.1"/>
    <property type="molecule type" value="Genomic_DNA"/>
</dbReference>
<comment type="caution">
    <text evidence="2">The sequence shown here is derived from an EMBL/GenBank/DDBJ whole genome shotgun (WGS) entry which is preliminary data.</text>
</comment>
<evidence type="ECO:0000313" key="2">
    <source>
        <dbReference type="EMBL" id="MFI1966862.1"/>
    </source>
</evidence>